<evidence type="ECO:0000259" key="2">
    <source>
        <dbReference type="Pfam" id="PF00326"/>
    </source>
</evidence>
<reference evidence="3 4" key="1">
    <citation type="submission" date="2018-12" db="EMBL/GenBank/DDBJ databases">
        <authorList>
            <consortium name="Pathogen Informatics"/>
        </authorList>
    </citation>
    <scope>NUCLEOTIDE SEQUENCE [LARGE SCALE GENOMIC DNA]</scope>
    <source>
        <strain evidence="3 4">NCTC11432</strain>
    </source>
</reference>
<sequence length="830" mass="96528">MRSFKNIIILLLLVGISFCQGQTLRGTLEKKMAQQYRIKILAMSPKGNWVIAGKHYDINKDTIEIFSTKNKIQKPHLLTKTLDIPIFLQEEAVVALAKDKAVLVSLNDRRQKVFDNIKRVFASSDTGTFALLNTADKLSVYNNKGASYYEIDSVVNITKDNVSKIFVVRKGENKYEIYDTSSQNKKKIYESPVLIKRIEISDSKKTLYIIEQNSTDKTESLVLLDIKSGNISKPILQDIDTGDYIVVSEMNEEGKYFVNGQTKIPKNKNVEIWYGNDGDLSKHDTGFDPIDKYWIITNNNHVSAIDNKDSKKIFLSGSDKYLFAFKRGKLQNYTVDNQNIDLQILDTQNNTAKPFDIVKSAYFTLSKDGEFSIYRDLQDKWVLCNLSTMKKGYIQDHSLQNPVFSKDASLIYFDSQKGIFVYNIQKDRLIKISENLSKKVKILNKESLPLIGSYFKIYRSYLKNDNSVLIKVRDDEENKTSYYTIVNKDLKSIIKSSENYIRDFYYNRNANFFAYTLENYNKPMSLYYVDDHKKEPIILLTNENRDAAVKNLKIEIINYINSDYQKLKGILYYPTNFEPKKKYPMIVRIYQIQNDSANQYDIIGYNNPASFDLRTLLDQGYFVYLPDIVFGPKGTGLSALDCVNKALDTIQNRPYIDQSKIGLTGHSHGGYETNFIATHSNRFAAYLSGAGNSDIVRSYFSYNYNFHSPFYWQYENGQYELKFPFSENKKLYFDNNPIYNVEKVNAPILLWAGKKDENIKWDQVMEFYIGLKRNNKDVIALFYPNQGHNPSFNSEDRKDLYYRTLEWWDYFLKDKTNIDWINKQMKKDAL</sequence>
<dbReference type="EMBL" id="LR134289">
    <property type="protein sequence ID" value="VEE07497.1"/>
    <property type="molecule type" value="Genomic_DNA"/>
</dbReference>
<dbReference type="Pfam" id="PF00326">
    <property type="entry name" value="Peptidase_S9"/>
    <property type="match status" value="1"/>
</dbReference>
<evidence type="ECO:0000256" key="1">
    <source>
        <dbReference type="ARBA" id="ARBA00022801"/>
    </source>
</evidence>
<dbReference type="InterPro" id="IPR029058">
    <property type="entry name" value="AB_hydrolase_fold"/>
</dbReference>
<dbReference type="OrthoDB" id="9812921at2"/>
<dbReference type="Gene3D" id="3.40.50.1820">
    <property type="entry name" value="alpha/beta hydrolase"/>
    <property type="match status" value="1"/>
</dbReference>
<dbReference type="PANTHER" id="PTHR42776">
    <property type="entry name" value="SERINE PEPTIDASE S9 FAMILY MEMBER"/>
    <property type="match status" value="1"/>
</dbReference>
<evidence type="ECO:0000313" key="4">
    <source>
        <dbReference type="Proteomes" id="UP000279227"/>
    </source>
</evidence>
<dbReference type="InterPro" id="IPR001375">
    <property type="entry name" value="Peptidase_S9_cat"/>
</dbReference>
<dbReference type="SUPFAM" id="SSF53474">
    <property type="entry name" value="alpha/beta-Hydrolases"/>
    <property type="match status" value="1"/>
</dbReference>
<dbReference type="KEGG" id="cgle:NCTC11432_02178"/>
<dbReference type="GO" id="GO:0004252">
    <property type="term" value="F:serine-type endopeptidase activity"/>
    <property type="evidence" value="ECO:0007669"/>
    <property type="project" value="TreeGrafter"/>
</dbReference>
<dbReference type="SUPFAM" id="SSF82171">
    <property type="entry name" value="DPP6 N-terminal domain-like"/>
    <property type="match status" value="1"/>
</dbReference>
<keyword evidence="1" id="KW-0378">Hydrolase</keyword>
<proteinExistence type="predicted"/>
<protein>
    <submittedName>
        <fullName evidence="3">Prolyl oligopeptidase family</fullName>
    </submittedName>
</protein>
<organism evidence="3 4">
    <name type="scientific">Chryseobacterium gleum</name>
    <name type="common">Flavobacterium gleum</name>
    <dbReference type="NCBI Taxonomy" id="250"/>
    <lineage>
        <taxon>Bacteria</taxon>
        <taxon>Pseudomonadati</taxon>
        <taxon>Bacteroidota</taxon>
        <taxon>Flavobacteriia</taxon>
        <taxon>Flavobacteriales</taxon>
        <taxon>Weeksellaceae</taxon>
        <taxon>Chryseobacterium group</taxon>
        <taxon>Chryseobacterium</taxon>
    </lineage>
</organism>
<evidence type="ECO:0000313" key="3">
    <source>
        <dbReference type="EMBL" id="VEE07497.1"/>
    </source>
</evidence>
<accession>A0A3S4M0P6</accession>
<gene>
    <name evidence="3" type="ORF">NCTC11432_02178</name>
</gene>
<dbReference type="GO" id="GO:0006508">
    <property type="term" value="P:proteolysis"/>
    <property type="evidence" value="ECO:0007669"/>
    <property type="project" value="InterPro"/>
</dbReference>
<dbReference type="GeneID" id="93020716"/>
<name>A0A3S4M0P6_CHRGE</name>
<dbReference type="PANTHER" id="PTHR42776:SF27">
    <property type="entry name" value="DIPEPTIDYL PEPTIDASE FAMILY MEMBER 6"/>
    <property type="match status" value="1"/>
</dbReference>
<feature type="domain" description="Peptidase S9 prolyl oligopeptidase catalytic" evidence="2">
    <location>
        <begin position="641"/>
        <end position="813"/>
    </location>
</feature>
<dbReference type="Proteomes" id="UP000279227">
    <property type="component" value="Chromosome"/>
</dbReference>
<dbReference type="AlphaFoldDB" id="A0A3S4M0P6"/>
<dbReference type="RefSeq" id="WP_002977332.1">
    <property type="nucleotide sequence ID" value="NZ_CP068486.1"/>
</dbReference>
<dbReference type="STRING" id="525257.HMPREF0204_12274"/>